<dbReference type="InterPro" id="IPR013216">
    <property type="entry name" value="Methyltransf_11"/>
</dbReference>
<dbReference type="GO" id="GO:0008757">
    <property type="term" value="F:S-adenosylmethionine-dependent methyltransferase activity"/>
    <property type="evidence" value="ECO:0007669"/>
    <property type="project" value="InterPro"/>
</dbReference>
<dbReference type="EMBL" id="CP147244">
    <property type="protein sequence ID" value="WYJ99258.1"/>
    <property type="molecule type" value="Genomic_DNA"/>
</dbReference>
<reference evidence="2 3" key="2">
    <citation type="submission" date="2024-03" db="EMBL/GenBank/DDBJ databases">
        <title>The Genome Sequence of Enterococcus sp. DIV0205d.</title>
        <authorList>
            <consortium name="The Broad Institute Genomics Platform"/>
            <consortium name="The Broad Institute Microbial Omics Core"/>
            <consortium name="The Broad Institute Genomic Center for Infectious Diseases"/>
            <person name="Earl A."/>
            <person name="Manson A."/>
            <person name="Gilmore M."/>
            <person name="Schwartman J."/>
            <person name="Shea T."/>
            <person name="Abouelleil A."/>
            <person name="Cao P."/>
            <person name="Chapman S."/>
            <person name="Cusick C."/>
            <person name="Young S."/>
            <person name="Neafsey D."/>
            <person name="Nusbaum C."/>
            <person name="Birren B."/>
        </authorList>
    </citation>
    <scope>NUCLEOTIDE SEQUENCE [LARGE SCALE GENOMIC DNA]</scope>
    <source>
        <strain evidence="2 3">7F3_DIV0205</strain>
    </source>
</reference>
<organism evidence="2 3">
    <name type="scientific">Candidatus Enterococcus palustris</name>
    <dbReference type="NCBI Taxonomy" id="1834189"/>
    <lineage>
        <taxon>Bacteria</taxon>
        <taxon>Bacillati</taxon>
        <taxon>Bacillota</taxon>
        <taxon>Bacilli</taxon>
        <taxon>Lactobacillales</taxon>
        <taxon>Enterococcaceae</taxon>
        <taxon>Enterococcus</taxon>
    </lineage>
</organism>
<evidence type="ECO:0000313" key="3">
    <source>
        <dbReference type="Proteomes" id="UP000194948"/>
    </source>
</evidence>
<dbReference type="SUPFAM" id="SSF53335">
    <property type="entry name" value="S-adenosyl-L-methionine-dependent methyltransferases"/>
    <property type="match status" value="1"/>
</dbReference>
<gene>
    <name evidence="2" type="ORF">A5821_000335</name>
</gene>
<reference evidence="3" key="1">
    <citation type="submission" date="2017-05" db="EMBL/GenBank/DDBJ databases">
        <title>The Genome Sequence of EEnterococcus faecalis 9F2_4866.</title>
        <authorList>
            <consortium name="The Broad Institute Genomics Platform"/>
            <consortium name="The Broad Institute Genomic Center for Infectious Diseases"/>
            <person name="Earl A."/>
            <person name="Manson A."/>
            <person name="Schwartman J."/>
            <person name="Gilmore M."/>
            <person name="Abouelleil A."/>
            <person name="Cao P."/>
            <person name="Chapman S."/>
            <person name="Cusick C."/>
            <person name="Shea T."/>
            <person name="Young S."/>
            <person name="Neafsey D."/>
            <person name="Nusbaum C."/>
            <person name="Birren B."/>
        </authorList>
    </citation>
    <scope>NUCLEOTIDE SEQUENCE [LARGE SCALE GENOMIC DNA]</scope>
    <source>
        <strain evidence="3">7F3_DIV0205</strain>
    </source>
</reference>
<proteinExistence type="predicted"/>
<name>A0AAQ3Y630_9ENTE</name>
<accession>A0AAQ3Y630</accession>
<sequence length="252" mass="30122">MEKMKLKKYWQTIEELAFSGWDFSYMNHRWEIEELPWCYSEFVREYLSKDLNLLDMGTGGGELLLTFNHPYDKTCVTEGWEPNYQLLKEKLQPLGVTIVFVAEDDQLNFPNDSFDIVLNRHESYDLGEVRRVLKHGGVFITQQVGDQNGCILSEKLLKNVQPKINRWSLETEQKSLLKENFDTIFAREYYPYQHFYDMEGLIYYVKRVPWEYPNFSVETHFDELLALQEELLKNRFIYNQQHRFALVGRLKG</sequence>
<dbReference type="InterPro" id="IPR052939">
    <property type="entry name" value="23S_rRNA_MeTrnsfrase_RlmA"/>
</dbReference>
<keyword evidence="3" id="KW-1185">Reference proteome</keyword>
<feature type="domain" description="Methyltransferase type 11" evidence="1">
    <location>
        <begin position="54"/>
        <end position="140"/>
    </location>
</feature>
<dbReference type="PANTHER" id="PTHR43460:SF1">
    <property type="entry name" value="METHYLTRANSFERASE TYPE 11 DOMAIN-CONTAINING PROTEIN"/>
    <property type="match status" value="1"/>
</dbReference>
<dbReference type="Proteomes" id="UP000194948">
    <property type="component" value="Chromosome"/>
</dbReference>
<dbReference type="Pfam" id="PF08241">
    <property type="entry name" value="Methyltransf_11"/>
    <property type="match status" value="1"/>
</dbReference>
<dbReference type="CDD" id="cd02440">
    <property type="entry name" value="AdoMet_MTases"/>
    <property type="match status" value="1"/>
</dbReference>
<dbReference type="InterPro" id="IPR029063">
    <property type="entry name" value="SAM-dependent_MTases_sf"/>
</dbReference>
<dbReference type="RefSeq" id="WP_086312784.1">
    <property type="nucleotide sequence ID" value="NZ_CP147244.1"/>
</dbReference>
<dbReference type="Gene3D" id="3.40.50.150">
    <property type="entry name" value="Vaccinia Virus protein VP39"/>
    <property type="match status" value="1"/>
</dbReference>
<dbReference type="AlphaFoldDB" id="A0AAQ3Y630"/>
<protein>
    <recommendedName>
        <fullName evidence="1">Methyltransferase type 11 domain-containing protein</fullName>
    </recommendedName>
</protein>
<evidence type="ECO:0000313" key="2">
    <source>
        <dbReference type="EMBL" id="WYJ99258.1"/>
    </source>
</evidence>
<evidence type="ECO:0000259" key="1">
    <source>
        <dbReference type="Pfam" id="PF08241"/>
    </source>
</evidence>
<dbReference type="PANTHER" id="PTHR43460">
    <property type="entry name" value="METHYLTRANSFERASE"/>
    <property type="match status" value="1"/>
</dbReference>